<evidence type="ECO:0000256" key="6">
    <source>
        <dbReference type="ARBA" id="ARBA00023136"/>
    </source>
</evidence>
<dbReference type="eggNOG" id="arCOG01997">
    <property type="taxonomic scope" value="Archaea"/>
</dbReference>
<dbReference type="NCBIfam" id="TIGR00427">
    <property type="entry name" value="NAAT family transporter"/>
    <property type="match status" value="1"/>
</dbReference>
<evidence type="ECO:0000256" key="5">
    <source>
        <dbReference type="ARBA" id="ARBA00022989"/>
    </source>
</evidence>
<dbReference type="Proteomes" id="UP000008138">
    <property type="component" value="Chromosome"/>
</dbReference>
<feature type="transmembrane region" description="Helical" evidence="7">
    <location>
        <begin position="135"/>
        <end position="152"/>
    </location>
</feature>
<comment type="similarity">
    <text evidence="2 7">Belongs to the UPF0056 (MarC) family.</text>
</comment>
<dbReference type="EMBL" id="CP002590">
    <property type="protein sequence ID" value="AEA12192.1"/>
    <property type="molecule type" value="Genomic_DNA"/>
</dbReference>
<protein>
    <recommendedName>
        <fullName evidence="7">UPF0056 membrane protein</fullName>
    </recommendedName>
</protein>
<evidence type="ECO:0000256" key="3">
    <source>
        <dbReference type="ARBA" id="ARBA00022475"/>
    </source>
</evidence>
<dbReference type="GeneID" id="10360241"/>
<evidence type="ECO:0000256" key="2">
    <source>
        <dbReference type="ARBA" id="ARBA00009784"/>
    </source>
</evidence>
<dbReference type="PANTHER" id="PTHR33508">
    <property type="entry name" value="UPF0056 MEMBRANE PROTEIN YHCE"/>
    <property type="match status" value="1"/>
</dbReference>
<keyword evidence="3" id="KW-1003">Cell membrane</keyword>
<dbReference type="OrthoDB" id="10856at2157"/>
<dbReference type="GO" id="GO:0005886">
    <property type="term" value="C:plasma membrane"/>
    <property type="evidence" value="ECO:0007669"/>
    <property type="project" value="UniProtKB-SubCell"/>
</dbReference>
<keyword evidence="5 7" id="KW-1133">Transmembrane helix</keyword>
<feature type="transmembrane region" description="Helical" evidence="7">
    <location>
        <begin position="12"/>
        <end position="33"/>
    </location>
</feature>
<comment type="subcellular location">
    <subcellularLocation>
        <location evidence="1 7">Cell membrane</location>
        <topology evidence="1 7">Multi-pass membrane protein</topology>
    </subcellularLocation>
</comment>
<feature type="transmembrane region" description="Helical" evidence="7">
    <location>
        <begin position="173"/>
        <end position="194"/>
    </location>
</feature>
<sequence length="196" mass="21136">MQPFSLVDALVGAAQLYAIIDPLGAIPLLAVLPNYERMYPRFLKLVAVTVPSLLLLFALGGPYIFYIFNININGFRAAGGILLLVIAVDILREGAPRTMGINPEDYVIVPIITPMLVGPGAITSVMVMATYYNPLSLVLAIAVASALTYATMRYSLLLIKLVGSNTLKIFSRFFSLIVAAWAVQLIADGFLGLIKS</sequence>
<evidence type="ECO:0000313" key="9">
    <source>
        <dbReference type="Proteomes" id="UP000008138"/>
    </source>
</evidence>
<organism evidence="8 9">
    <name type="scientific">Thermoproteus uzoniensis (strain 768-20)</name>
    <dbReference type="NCBI Taxonomy" id="999630"/>
    <lineage>
        <taxon>Archaea</taxon>
        <taxon>Thermoproteota</taxon>
        <taxon>Thermoprotei</taxon>
        <taxon>Thermoproteales</taxon>
        <taxon>Thermoproteaceae</taxon>
        <taxon>Thermoproteus</taxon>
    </lineage>
</organism>
<dbReference type="RefSeq" id="WP_013679528.1">
    <property type="nucleotide sequence ID" value="NC_015315.1"/>
</dbReference>
<accession>F2L4L4</accession>
<evidence type="ECO:0000313" key="8">
    <source>
        <dbReference type="EMBL" id="AEA12192.1"/>
    </source>
</evidence>
<keyword evidence="4 7" id="KW-0812">Transmembrane</keyword>
<dbReference type="InterPro" id="IPR002771">
    <property type="entry name" value="Multi_antbiot-R_MarC"/>
</dbReference>
<evidence type="ECO:0000256" key="1">
    <source>
        <dbReference type="ARBA" id="ARBA00004651"/>
    </source>
</evidence>
<dbReference type="HOGENOM" id="CLU_079909_1_0_2"/>
<dbReference type="PANTHER" id="PTHR33508:SF1">
    <property type="entry name" value="UPF0056 MEMBRANE PROTEIN YHCE"/>
    <property type="match status" value="1"/>
</dbReference>
<comment type="caution">
    <text evidence="7">Lacks conserved residue(s) required for the propagation of feature annotation.</text>
</comment>
<feature type="transmembrane region" description="Helical" evidence="7">
    <location>
        <begin position="45"/>
        <end position="68"/>
    </location>
</feature>
<reference evidence="8 9" key="1">
    <citation type="journal article" date="2011" name="J. Bacteriol.">
        <title>Complete genome sequence of the thermoacidophilic crenarchaeon Thermoproteus uzoniensis 768-20.</title>
        <authorList>
            <person name="Mardanov A.V."/>
            <person name="Gumerov V.M."/>
            <person name="Beletsky A.V."/>
            <person name="Prokofeva M.I."/>
            <person name="Bonch-Osmolovskaya E.A."/>
            <person name="Ravin N.V."/>
            <person name="Skryabin K.G."/>
        </authorList>
    </citation>
    <scope>NUCLEOTIDE SEQUENCE [LARGE SCALE GENOMIC DNA]</scope>
    <source>
        <strain evidence="8 9">768-20</strain>
    </source>
</reference>
<reference key="2">
    <citation type="submission" date="2011-03" db="EMBL/GenBank/DDBJ databases">
        <title>Complete genome sequence of the thermoacidophilic crenarchaeon Thermoproteus uzoniensis 768-20.</title>
        <authorList>
            <person name="Mardanov A.V."/>
            <person name="Gumerov V.M."/>
            <person name="Beletsky A.V."/>
            <person name="Prokofeva M.I."/>
            <person name="Bonch-Osmolovskaya E.A."/>
            <person name="Ravin N.V."/>
            <person name="Skryabin K.G."/>
        </authorList>
    </citation>
    <scope>NUCLEOTIDE SEQUENCE</scope>
    <source>
        <strain>768-20</strain>
    </source>
</reference>
<evidence type="ECO:0000256" key="7">
    <source>
        <dbReference type="RuleBase" id="RU362048"/>
    </source>
</evidence>
<dbReference type="AlphaFoldDB" id="F2L4L4"/>
<keyword evidence="6 7" id="KW-0472">Membrane</keyword>
<keyword evidence="9" id="KW-1185">Reference proteome</keyword>
<name>F2L4L4_THEU7</name>
<evidence type="ECO:0000256" key="4">
    <source>
        <dbReference type="ARBA" id="ARBA00022692"/>
    </source>
</evidence>
<dbReference type="KEGG" id="tuz:TUZN_0701"/>
<gene>
    <name evidence="8" type="ordered locus">TUZN_0701</name>
</gene>
<dbReference type="Pfam" id="PF01914">
    <property type="entry name" value="MarC"/>
    <property type="match status" value="1"/>
</dbReference>
<proteinExistence type="inferred from homology"/>
<dbReference type="STRING" id="999630.TUZN_0701"/>
<feature type="transmembrane region" description="Helical" evidence="7">
    <location>
        <begin position="106"/>
        <end position="129"/>
    </location>
</feature>